<sequence>MMQFEQPITLDIIHASLEVEIWARRIGSVKVEVGGCQVLDHGYEGVKVGLPVACASLENLQQVRCREEFRLLGSLYDRLFRLRIEKWLWHAKLVLLELLTEQVVDSEWS</sequence>
<evidence type="ECO:0000313" key="2">
    <source>
        <dbReference type="Proteomes" id="UP000002489"/>
    </source>
</evidence>
<proteinExistence type="predicted"/>
<reference evidence="2" key="1">
    <citation type="journal article" date="2012" name="Mol. Plant Microbe Interact.">
        <title>A highly conserved effector in Fusarium oxysporum is required for full virulence on Arabidopsis.</title>
        <authorList>
            <person name="Thatcher L.F."/>
            <person name="Gardiner D.M."/>
            <person name="Kazan K."/>
            <person name="Manners J."/>
        </authorList>
    </citation>
    <scope>NUCLEOTIDE SEQUENCE [LARGE SCALE GENOMIC DNA]</scope>
    <source>
        <strain evidence="2">Fo5176</strain>
    </source>
</reference>
<dbReference type="AlphaFoldDB" id="A0A0D2XKQ6"/>
<dbReference type="Proteomes" id="UP000002489">
    <property type="component" value="Unassembled WGS sequence"/>
</dbReference>
<name>A0A0D2XKQ6_FUSOF</name>
<protein>
    <submittedName>
        <fullName evidence="1">Uncharacterized protein</fullName>
    </submittedName>
</protein>
<evidence type="ECO:0000313" key="1">
    <source>
        <dbReference type="EnsemblFungi" id="FOXG_04530P0"/>
    </source>
</evidence>
<organism evidence="1 2">
    <name type="scientific">Fusarium oxysporum (strain Fo5176)</name>
    <name type="common">Fusarium vascular wilt</name>
    <dbReference type="NCBI Taxonomy" id="660025"/>
    <lineage>
        <taxon>Eukaryota</taxon>
        <taxon>Fungi</taxon>
        <taxon>Dikarya</taxon>
        <taxon>Ascomycota</taxon>
        <taxon>Pezizomycotina</taxon>
        <taxon>Sordariomycetes</taxon>
        <taxon>Hypocreomycetidae</taxon>
        <taxon>Hypocreales</taxon>
        <taxon>Nectriaceae</taxon>
        <taxon>Fusarium</taxon>
        <taxon>Fusarium oxysporum species complex</taxon>
    </lineage>
</organism>
<dbReference type="EnsemblFungi" id="FOXG_04530T0">
    <property type="protein sequence ID" value="FOXG_04530P0"/>
    <property type="gene ID" value="FOXG_04530"/>
</dbReference>
<reference evidence="1" key="2">
    <citation type="submission" date="2025-08" db="UniProtKB">
        <authorList>
            <consortium name="EnsemblFungi"/>
        </authorList>
    </citation>
    <scope>IDENTIFICATION</scope>
    <source>
        <strain evidence="1">4287 / CBS 123668 / FGSC 9935 / NRRL 34936</strain>
    </source>
</reference>
<accession>A0A0D2XKQ6</accession>